<reference evidence="1 2" key="1">
    <citation type="journal article" date="2019" name="Sci. Rep.">
        <title>Differences in resource use lead to coexistence of seed-transmitted microbial populations.</title>
        <authorList>
            <person name="Torres-Cortes G."/>
            <person name="Garcia B.J."/>
            <person name="Compant S."/>
            <person name="Rezki S."/>
            <person name="Jones P."/>
            <person name="Preveaux A."/>
            <person name="Briand M."/>
            <person name="Roulet A."/>
            <person name="Bouchez O."/>
            <person name="Jacobson D."/>
            <person name="Barret M."/>
        </authorList>
    </citation>
    <scope>NUCLEOTIDE SEQUENCE [LARGE SCALE GENOMIC DNA]</scope>
    <source>
        <strain evidence="1 2">CFBP13530</strain>
    </source>
</reference>
<protein>
    <recommendedName>
        <fullName evidence="3">DUF2575 domain-containing protein</fullName>
    </recommendedName>
</protein>
<evidence type="ECO:0000313" key="1">
    <source>
        <dbReference type="EMBL" id="TKK17880.1"/>
    </source>
</evidence>
<comment type="caution">
    <text evidence="1">The sequence shown here is derived from an EMBL/GenBank/DDBJ whole genome shotgun (WGS) entry which is preliminary data.</text>
</comment>
<organism evidence="1 2">
    <name type="scientific">Enterobacter cancerogenus</name>
    <dbReference type="NCBI Taxonomy" id="69218"/>
    <lineage>
        <taxon>Bacteria</taxon>
        <taxon>Pseudomonadati</taxon>
        <taxon>Pseudomonadota</taxon>
        <taxon>Gammaproteobacteria</taxon>
        <taxon>Enterobacterales</taxon>
        <taxon>Enterobacteriaceae</taxon>
        <taxon>Enterobacter</taxon>
        <taxon>Enterobacter cloacae complex</taxon>
    </lineage>
</organism>
<dbReference type="EMBL" id="QGAL01000004">
    <property type="protein sequence ID" value="TKK17880.1"/>
    <property type="molecule type" value="Genomic_DNA"/>
</dbReference>
<dbReference type="AlphaFoldDB" id="A0AB38P393"/>
<dbReference type="Proteomes" id="UP000306327">
    <property type="component" value="Unassembled WGS sequence"/>
</dbReference>
<gene>
    <name evidence="1" type="ORF">EcCFBP13530_14505</name>
</gene>
<proteinExistence type="predicted"/>
<evidence type="ECO:0000313" key="2">
    <source>
        <dbReference type="Proteomes" id="UP000306327"/>
    </source>
</evidence>
<name>A0AB38P393_9ENTR</name>
<dbReference type="AntiFam" id="ANF00260">
    <property type="entry name" value="Protein of unknown function (DUF2575)"/>
</dbReference>
<evidence type="ECO:0008006" key="3">
    <source>
        <dbReference type="Google" id="ProtNLM"/>
    </source>
</evidence>
<sequence length="24" mass="2899">MFCVNNRRLTLIAVQGILWRFSLF</sequence>
<accession>A0AB38P393</accession>